<feature type="region of interest" description="Disordered" evidence="1">
    <location>
        <begin position="115"/>
        <end position="166"/>
    </location>
</feature>
<sequence>MSDHELLGIIILYYALLYYTILYYTIDTLFCSVCFIRIICPHPKLRSNHLPYPISVPSLPYQHHTIPYHTIPYHTIQHNTASHNSTQFHTRQSIQRQIQIQYSTSSSRVVACAQRRIQHQRGKSNRKNSNITPKTTQRNAPQRDDTHINQPLDLEDQDKTKQNKIK</sequence>
<protein>
    <submittedName>
        <fullName evidence="3">Uncharacterized protein</fullName>
    </submittedName>
</protein>
<feature type="transmembrane region" description="Helical" evidence="2">
    <location>
        <begin position="6"/>
        <end position="39"/>
    </location>
</feature>
<organism evidence="3 4">
    <name type="scientific">Monilinia fructicola</name>
    <name type="common">Brown rot fungus</name>
    <name type="synonym">Ciboria fructicola</name>
    <dbReference type="NCBI Taxonomy" id="38448"/>
    <lineage>
        <taxon>Eukaryota</taxon>
        <taxon>Fungi</taxon>
        <taxon>Dikarya</taxon>
        <taxon>Ascomycota</taxon>
        <taxon>Pezizomycotina</taxon>
        <taxon>Leotiomycetes</taxon>
        <taxon>Helotiales</taxon>
        <taxon>Sclerotiniaceae</taxon>
        <taxon>Monilinia</taxon>
    </lineage>
</organism>
<feature type="compositionally biased region" description="Polar residues" evidence="1">
    <location>
        <begin position="127"/>
        <end position="140"/>
    </location>
</feature>
<dbReference type="AlphaFoldDB" id="A0A5M9JMS5"/>
<gene>
    <name evidence="3" type="ORF">EYC84_001286</name>
</gene>
<proteinExistence type="predicted"/>
<keyword evidence="4" id="KW-1185">Reference proteome</keyword>
<keyword evidence="2" id="KW-1133">Transmembrane helix</keyword>
<evidence type="ECO:0000313" key="4">
    <source>
        <dbReference type="Proteomes" id="UP000322873"/>
    </source>
</evidence>
<comment type="caution">
    <text evidence="3">The sequence shown here is derived from an EMBL/GenBank/DDBJ whole genome shotgun (WGS) entry which is preliminary data.</text>
</comment>
<feature type="compositionally biased region" description="Basic and acidic residues" evidence="1">
    <location>
        <begin position="157"/>
        <end position="166"/>
    </location>
</feature>
<feature type="compositionally biased region" description="Basic residues" evidence="1">
    <location>
        <begin position="116"/>
        <end position="126"/>
    </location>
</feature>
<evidence type="ECO:0000313" key="3">
    <source>
        <dbReference type="EMBL" id="KAA8569693.1"/>
    </source>
</evidence>
<dbReference type="EMBL" id="VICG01000008">
    <property type="protein sequence ID" value="KAA8569693.1"/>
    <property type="molecule type" value="Genomic_DNA"/>
</dbReference>
<evidence type="ECO:0000256" key="1">
    <source>
        <dbReference type="SAM" id="MobiDB-lite"/>
    </source>
</evidence>
<reference evidence="3 4" key="1">
    <citation type="submission" date="2019-06" db="EMBL/GenBank/DDBJ databases">
        <title>Genome Sequence of the Brown Rot Fungal Pathogen Monilinia fructicola.</title>
        <authorList>
            <person name="De Miccolis Angelini R.M."/>
            <person name="Landi L."/>
            <person name="Abate D."/>
            <person name="Pollastro S."/>
            <person name="Romanazzi G."/>
            <person name="Faretra F."/>
        </authorList>
    </citation>
    <scope>NUCLEOTIDE SEQUENCE [LARGE SCALE GENOMIC DNA]</scope>
    <source>
        <strain evidence="3 4">Mfrc123</strain>
    </source>
</reference>
<name>A0A5M9JMS5_MONFR</name>
<dbReference type="Proteomes" id="UP000322873">
    <property type="component" value="Unassembled WGS sequence"/>
</dbReference>
<accession>A0A5M9JMS5</accession>
<keyword evidence="2" id="KW-0472">Membrane</keyword>
<keyword evidence="2" id="KW-0812">Transmembrane</keyword>
<evidence type="ECO:0000256" key="2">
    <source>
        <dbReference type="SAM" id="Phobius"/>
    </source>
</evidence>